<proteinExistence type="predicted"/>
<reference evidence="2" key="1">
    <citation type="submission" date="2019-12" db="EMBL/GenBank/DDBJ databases">
        <title>Genome sequencing and annotation of Brassica cretica.</title>
        <authorList>
            <person name="Studholme D.J."/>
            <person name="Sarris P.F."/>
        </authorList>
    </citation>
    <scope>NUCLEOTIDE SEQUENCE</scope>
    <source>
        <strain evidence="2">PFS-001/15</strain>
        <tissue evidence="2">Leaf</tissue>
    </source>
</reference>
<comment type="caution">
    <text evidence="2">The sequence shown here is derived from an EMBL/GenBank/DDBJ whole genome shotgun (WGS) entry which is preliminary data.</text>
</comment>
<evidence type="ECO:0000313" key="2">
    <source>
        <dbReference type="EMBL" id="KAF2599777.1"/>
    </source>
</evidence>
<organism evidence="2 3">
    <name type="scientific">Brassica cretica</name>
    <name type="common">Mustard</name>
    <dbReference type="NCBI Taxonomy" id="69181"/>
    <lineage>
        <taxon>Eukaryota</taxon>
        <taxon>Viridiplantae</taxon>
        <taxon>Streptophyta</taxon>
        <taxon>Embryophyta</taxon>
        <taxon>Tracheophyta</taxon>
        <taxon>Spermatophyta</taxon>
        <taxon>Magnoliopsida</taxon>
        <taxon>eudicotyledons</taxon>
        <taxon>Gunneridae</taxon>
        <taxon>Pentapetalae</taxon>
        <taxon>rosids</taxon>
        <taxon>malvids</taxon>
        <taxon>Brassicales</taxon>
        <taxon>Brassicaceae</taxon>
        <taxon>Brassiceae</taxon>
        <taxon>Brassica</taxon>
    </lineage>
</organism>
<feature type="region of interest" description="Disordered" evidence="1">
    <location>
        <begin position="269"/>
        <end position="343"/>
    </location>
</feature>
<evidence type="ECO:0000313" key="3">
    <source>
        <dbReference type="Proteomes" id="UP000712281"/>
    </source>
</evidence>
<dbReference type="Proteomes" id="UP000712281">
    <property type="component" value="Unassembled WGS sequence"/>
</dbReference>
<evidence type="ECO:0000256" key="1">
    <source>
        <dbReference type="SAM" id="MobiDB-lite"/>
    </source>
</evidence>
<gene>
    <name evidence="2" type="ORF">F2Q68_00011130</name>
</gene>
<feature type="compositionally biased region" description="Acidic residues" evidence="1">
    <location>
        <begin position="277"/>
        <end position="329"/>
    </location>
</feature>
<dbReference type="EMBL" id="QGKW02000717">
    <property type="protein sequence ID" value="KAF2599777.1"/>
    <property type="molecule type" value="Genomic_DNA"/>
</dbReference>
<name>A0A8S9L195_BRACR</name>
<sequence>MLSVLCRPLSASVSWNPVRSFVLAFNSVSPIFQDLKVCDNRCLAVAELALPEDKKKPIELGENLEERKEKRELLLLSLRLREAYRAGRESRGKEGEARAITFVSEIELSRSHSASMFVLVSEACFLIWIESLYLLFPYLEIKMDPKQPVVLQLLESLKDSYMSNDFKTCQQLLGQLKVGLIHSHFRSSDTNWLLLFLHDIVDQKASLDGTDNEQQQLGELSNPPLDMKSVDPSLWEAEDDQDQELDDYNKMPYDAEWIAKTNCVEYPATIDDKEDNKEDEEYEVDEEEDDAKEDEEDDNAKEDDDSDAEEDEVDEKEDDDSGSEEDEEIQQPLRRSSRIKNVK</sequence>
<protein>
    <submittedName>
        <fullName evidence="2">Uncharacterized protein</fullName>
    </submittedName>
</protein>
<dbReference type="AlphaFoldDB" id="A0A8S9L195"/>
<accession>A0A8S9L195</accession>